<dbReference type="PANTHER" id="PTHR43537:SF41">
    <property type="entry name" value="TRANSCRIPTIONAL REGULATORY PROTEIN"/>
    <property type="match status" value="1"/>
</dbReference>
<keyword evidence="6" id="KW-1185">Reference proteome</keyword>
<dbReference type="SMART" id="SM00895">
    <property type="entry name" value="FCD"/>
    <property type="match status" value="1"/>
</dbReference>
<dbReference type="Proteomes" id="UP000436694">
    <property type="component" value="Unassembled WGS sequence"/>
</dbReference>
<evidence type="ECO:0000313" key="5">
    <source>
        <dbReference type="EMBL" id="MQY44020.1"/>
    </source>
</evidence>
<keyword evidence="1" id="KW-0805">Transcription regulation</keyword>
<dbReference type="AlphaFoldDB" id="A0A844ANA1"/>
<gene>
    <name evidence="5" type="ORF">GG681_15345</name>
</gene>
<dbReference type="SUPFAM" id="SSF48008">
    <property type="entry name" value="GntR ligand-binding domain-like"/>
    <property type="match status" value="1"/>
</dbReference>
<dbReference type="RefSeq" id="WP_153548994.1">
    <property type="nucleotide sequence ID" value="NZ_WIXK01000010.1"/>
</dbReference>
<dbReference type="Pfam" id="PF07729">
    <property type="entry name" value="FCD"/>
    <property type="match status" value="1"/>
</dbReference>
<dbReference type="PANTHER" id="PTHR43537">
    <property type="entry name" value="TRANSCRIPTIONAL REGULATOR, GNTR FAMILY"/>
    <property type="match status" value="1"/>
</dbReference>
<keyword evidence="3" id="KW-0804">Transcription</keyword>
<sequence length="226" mass="25964">MAGRRAVKKQSLPEIIAGDLRERILSGELSEGEAIRQELLAQEYDVSRMPVREALKRLSAEGLVQWENNRGGSVIRHSLREIGEIFDLRMLIEVDLFRRAIPNMTAENFQACEEILAEMEGSYDADDVSHWGKLNYDYHTALYEAADRQMSKSILERISLHSDRYVRLHLSVMKQREPAKDEHRQLLAYAKEGNVAEAAALLEQHISRTKTELLDMISTQRRQTSD</sequence>
<keyword evidence="2" id="KW-0238">DNA-binding</keyword>
<dbReference type="PROSITE" id="PS50949">
    <property type="entry name" value="HTH_GNTR"/>
    <property type="match status" value="1"/>
</dbReference>
<comment type="caution">
    <text evidence="5">The sequence shown here is derived from an EMBL/GenBank/DDBJ whole genome shotgun (WGS) entry which is preliminary data.</text>
</comment>
<evidence type="ECO:0000256" key="1">
    <source>
        <dbReference type="ARBA" id="ARBA00023015"/>
    </source>
</evidence>
<dbReference type="SUPFAM" id="SSF46785">
    <property type="entry name" value="Winged helix' DNA-binding domain"/>
    <property type="match status" value="1"/>
</dbReference>
<dbReference type="Pfam" id="PF00392">
    <property type="entry name" value="GntR"/>
    <property type="match status" value="1"/>
</dbReference>
<feature type="domain" description="HTH gntR-type" evidence="4">
    <location>
        <begin position="10"/>
        <end position="77"/>
    </location>
</feature>
<dbReference type="InterPro" id="IPR036390">
    <property type="entry name" value="WH_DNA-bd_sf"/>
</dbReference>
<dbReference type="CDD" id="cd07377">
    <property type="entry name" value="WHTH_GntR"/>
    <property type="match status" value="1"/>
</dbReference>
<accession>A0A844ANA1</accession>
<dbReference type="Gene3D" id="1.10.10.10">
    <property type="entry name" value="Winged helix-like DNA-binding domain superfamily/Winged helix DNA-binding domain"/>
    <property type="match status" value="1"/>
</dbReference>
<proteinExistence type="predicted"/>
<dbReference type="GO" id="GO:0003677">
    <property type="term" value="F:DNA binding"/>
    <property type="evidence" value="ECO:0007669"/>
    <property type="project" value="UniProtKB-KW"/>
</dbReference>
<protein>
    <submittedName>
        <fullName evidence="5">FCD domain-containing protein</fullName>
    </submittedName>
</protein>
<dbReference type="InterPro" id="IPR036388">
    <property type="entry name" value="WH-like_DNA-bd_sf"/>
</dbReference>
<evidence type="ECO:0000256" key="3">
    <source>
        <dbReference type="ARBA" id="ARBA00023163"/>
    </source>
</evidence>
<evidence type="ECO:0000259" key="4">
    <source>
        <dbReference type="PROSITE" id="PS50949"/>
    </source>
</evidence>
<dbReference type="PRINTS" id="PR00035">
    <property type="entry name" value="HTHGNTR"/>
</dbReference>
<dbReference type="InterPro" id="IPR000524">
    <property type="entry name" value="Tscrpt_reg_HTH_GntR"/>
</dbReference>
<dbReference type="Gene3D" id="1.20.120.530">
    <property type="entry name" value="GntR ligand-binding domain-like"/>
    <property type="match status" value="1"/>
</dbReference>
<organism evidence="5 6">
    <name type="scientific">Tritonibacter aquimaris</name>
    <dbReference type="NCBI Taxonomy" id="2663379"/>
    <lineage>
        <taxon>Bacteria</taxon>
        <taxon>Pseudomonadati</taxon>
        <taxon>Pseudomonadota</taxon>
        <taxon>Alphaproteobacteria</taxon>
        <taxon>Rhodobacterales</taxon>
        <taxon>Paracoccaceae</taxon>
        <taxon>Tritonibacter</taxon>
    </lineage>
</organism>
<reference evidence="5 6" key="1">
    <citation type="submission" date="2019-10" db="EMBL/GenBank/DDBJ databases">
        <title>Epibacterium sp. nov., isolated from seawater.</title>
        <authorList>
            <person name="Zhang X."/>
            <person name="Li N."/>
        </authorList>
    </citation>
    <scope>NUCLEOTIDE SEQUENCE [LARGE SCALE GENOMIC DNA]</scope>
    <source>
        <strain evidence="5 6">SM1969</strain>
    </source>
</reference>
<dbReference type="EMBL" id="WIXK01000010">
    <property type="protein sequence ID" value="MQY44020.1"/>
    <property type="molecule type" value="Genomic_DNA"/>
</dbReference>
<evidence type="ECO:0000256" key="2">
    <source>
        <dbReference type="ARBA" id="ARBA00023125"/>
    </source>
</evidence>
<dbReference type="SMART" id="SM00345">
    <property type="entry name" value="HTH_GNTR"/>
    <property type="match status" value="1"/>
</dbReference>
<evidence type="ECO:0000313" key="6">
    <source>
        <dbReference type="Proteomes" id="UP000436694"/>
    </source>
</evidence>
<dbReference type="InterPro" id="IPR011711">
    <property type="entry name" value="GntR_C"/>
</dbReference>
<dbReference type="GO" id="GO:0003700">
    <property type="term" value="F:DNA-binding transcription factor activity"/>
    <property type="evidence" value="ECO:0007669"/>
    <property type="project" value="InterPro"/>
</dbReference>
<name>A0A844ANA1_9RHOB</name>
<dbReference type="InterPro" id="IPR008920">
    <property type="entry name" value="TF_FadR/GntR_C"/>
</dbReference>